<gene>
    <name evidence="2" type="ORF">ACJIZ3_005880</name>
</gene>
<sequence>MSRSRSPSKKYLKISCTNGESHLSNLPDGIISKKVSCLPRKDAVRTSVLSKDWEYKWTSIDNVDIDDKMLFSTQRTKKTSFVNFVERILLSHNVKSFRLLCSETYECSRLTTLMAAVLRRNVESFEVNCLQYNIVLPRSLLSCASLRELKLNLPCTFRVPSKNCFPNLTNLYLERVDIQNELSYTDPLEFTFPALENFELIKCNWLNVKYVEIYAPALTMFICLTPTFKINDYSIKIRGASLVKFESSGYPLENIILTGSTVAYAIVNRYWPALEGVEELEITGLQYRLQLKEFKGLKKWELSTSIAKAIALSKHGAPLPIYNELEQLVLSDLNNNIEALLELLHAAPYLKFLIVNLRCLQDCDYDVIESVPSCIISHLEEVKFYCFDGKECQLKLAKFLLKNATELTKVYFCRCGPRYFSAMENDSILEQLSTLPKCSARLKFFVSLESEYEVSFLLTFVPFH</sequence>
<comment type="caution">
    <text evidence="2">The sequence shown here is derived from an EMBL/GenBank/DDBJ whole genome shotgun (WGS) entry which is preliminary data.</text>
</comment>
<dbReference type="InterPro" id="IPR050232">
    <property type="entry name" value="FBL13/AtMIF1-like"/>
</dbReference>
<organism evidence="2 3">
    <name type="scientific">Penstemon smallii</name>
    <dbReference type="NCBI Taxonomy" id="265156"/>
    <lineage>
        <taxon>Eukaryota</taxon>
        <taxon>Viridiplantae</taxon>
        <taxon>Streptophyta</taxon>
        <taxon>Embryophyta</taxon>
        <taxon>Tracheophyta</taxon>
        <taxon>Spermatophyta</taxon>
        <taxon>Magnoliopsida</taxon>
        <taxon>eudicotyledons</taxon>
        <taxon>Gunneridae</taxon>
        <taxon>Pentapetalae</taxon>
        <taxon>asterids</taxon>
        <taxon>lamiids</taxon>
        <taxon>Lamiales</taxon>
        <taxon>Plantaginaceae</taxon>
        <taxon>Cheloneae</taxon>
        <taxon>Penstemon</taxon>
    </lineage>
</organism>
<dbReference type="Proteomes" id="UP001634393">
    <property type="component" value="Unassembled WGS sequence"/>
</dbReference>
<evidence type="ECO:0000259" key="1">
    <source>
        <dbReference type="SMART" id="SM00579"/>
    </source>
</evidence>
<accession>A0ABD3S641</accession>
<name>A0ABD3S641_9LAMI</name>
<dbReference type="AlphaFoldDB" id="A0ABD3S641"/>
<keyword evidence="3" id="KW-1185">Reference proteome</keyword>
<dbReference type="InterPro" id="IPR006566">
    <property type="entry name" value="FBD"/>
</dbReference>
<dbReference type="SMART" id="SM00579">
    <property type="entry name" value="FBD"/>
    <property type="match status" value="1"/>
</dbReference>
<dbReference type="Pfam" id="PF08387">
    <property type="entry name" value="FBD"/>
    <property type="match status" value="1"/>
</dbReference>
<protein>
    <recommendedName>
        <fullName evidence="1">FBD domain-containing protein</fullName>
    </recommendedName>
</protein>
<proteinExistence type="predicted"/>
<dbReference type="EMBL" id="JBJXBP010000007">
    <property type="protein sequence ID" value="KAL3819975.1"/>
    <property type="molecule type" value="Genomic_DNA"/>
</dbReference>
<dbReference type="PANTHER" id="PTHR31900:SF30">
    <property type="entry name" value="SUPERFAMILY PROTEIN, PUTATIVE-RELATED"/>
    <property type="match status" value="1"/>
</dbReference>
<evidence type="ECO:0000313" key="2">
    <source>
        <dbReference type="EMBL" id="KAL3819975.1"/>
    </source>
</evidence>
<evidence type="ECO:0000313" key="3">
    <source>
        <dbReference type="Proteomes" id="UP001634393"/>
    </source>
</evidence>
<dbReference type="SUPFAM" id="SSF81383">
    <property type="entry name" value="F-box domain"/>
    <property type="match status" value="1"/>
</dbReference>
<dbReference type="InterPro" id="IPR055411">
    <property type="entry name" value="LRR_FXL15/At3g58940/PEG3-like"/>
</dbReference>
<dbReference type="PANTHER" id="PTHR31900">
    <property type="entry name" value="F-BOX/RNI SUPERFAMILY PROTEIN-RELATED"/>
    <property type="match status" value="1"/>
</dbReference>
<dbReference type="InterPro" id="IPR036047">
    <property type="entry name" value="F-box-like_dom_sf"/>
</dbReference>
<dbReference type="Pfam" id="PF24758">
    <property type="entry name" value="LRR_At5g56370"/>
    <property type="match status" value="1"/>
</dbReference>
<reference evidence="2 3" key="1">
    <citation type="submission" date="2024-12" db="EMBL/GenBank/DDBJ databases">
        <title>The unique morphological basis and parallel evolutionary history of personate flowers in Penstemon.</title>
        <authorList>
            <person name="Depatie T.H."/>
            <person name="Wessinger C.A."/>
        </authorList>
    </citation>
    <scope>NUCLEOTIDE SEQUENCE [LARGE SCALE GENOMIC DNA]</scope>
    <source>
        <strain evidence="2">WTNN_2</strain>
        <tissue evidence="2">Leaf</tissue>
    </source>
</reference>
<feature type="domain" description="FBD" evidence="1">
    <location>
        <begin position="373"/>
        <end position="447"/>
    </location>
</feature>